<evidence type="ECO:0000313" key="3">
    <source>
        <dbReference type="Proteomes" id="UP000026960"/>
    </source>
</evidence>
<dbReference type="HOGENOM" id="CLU_2416775_0_0_1"/>
<reference evidence="2" key="1">
    <citation type="journal article" date="2009" name="Rice">
        <title>De Novo Next Generation Sequencing of Plant Genomes.</title>
        <authorList>
            <person name="Rounsley S."/>
            <person name="Marri P.R."/>
            <person name="Yu Y."/>
            <person name="He R."/>
            <person name="Sisneros N."/>
            <person name="Goicoechea J.L."/>
            <person name="Lee S.J."/>
            <person name="Angelova A."/>
            <person name="Kudrna D."/>
            <person name="Luo M."/>
            <person name="Affourtit J."/>
            <person name="Desany B."/>
            <person name="Knight J."/>
            <person name="Niazi F."/>
            <person name="Egholm M."/>
            <person name="Wing R.A."/>
        </authorList>
    </citation>
    <scope>NUCLEOTIDE SEQUENCE [LARGE SCALE GENOMIC DNA]</scope>
    <source>
        <strain evidence="2">cv. IRGC 105608</strain>
    </source>
</reference>
<reference evidence="2" key="2">
    <citation type="submission" date="2015-03" db="UniProtKB">
        <authorList>
            <consortium name="EnsemblPlants"/>
        </authorList>
    </citation>
    <scope>IDENTIFICATION</scope>
</reference>
<dbReference type="EnsemblPlants" id="OBART03G24280.2">
    <property type="protein sequence ID" value="OBART03G24280.2"/>
    <property type="gene ID" value="OBART03G24280"/>
</dbReference>
<dbReference type="Proteomes" id="UP000026960">
    <property type="component" value="Chromosome 3"/>
</dbReference>
<organism evidence="2">
    <name type="scientific">Oryza barthii</name>
    <dbReference type="NCBI Taxonomy" id="65489"/>
    <lineage>
        <taxon>Eukaryota</taxon>
        <taxon>Viridiplantae</taxon>
        <taxon>Streptophyta</taxon>
        <taxon>Embryophyta</taxon>
        <taxon>Tracheophyta</taxon>
        <taxon>Spermatophyta</taxon>
        <taxon>Magnoliopsida</taxon>
        <taxon>Liliopsida</taxon>
        <taxon>Poales</taxon>
        <taxon>Poaceae</taxon>
        <taxon>BOP clade</taxon>
        <taxon>Oryzoideae</taxon>
        <taxon>Oryzeae</taxon>
        <taxon>Oryzinae</taxon>
        <taxon>Oryza</taxon>
    </lineage>
</organism>
<keyword evidence="3" id="KW-1185">Reference proteome</keyword>
<feature type="region of interest" description="Disordered" evidence="1">
    <location>
        <begin position="1"/>
        <end position="44"/>
    </location>
</feature>
<dbReference type="PaxDb" id="65489-OBART03G24280.2"/>
<dbReference type="AlphaFoldDB" id="A0A0D3FKR9"/>
<proteinExistence type="predicted"/>
<sequence length="92" mass="9696">MLLTAGPARKKSETGTLGLETKARNSIHPPACLEGRTNPRRSDGISSRCGGGGVLLVFPTAGVSCGVRSPRRRCRSPWASEGQHLARTDEPG</sequence>
<name>A0A0D3FKR9_9ORYZ</name>
<feature type="region of interest" description="Disordered" evidence="1">
    <location>
        <begin position="72"/>
        <end position="92"/>
    </location>
</feature>
<evidence type="ECO:0000256" key="1">
    <source>
        <dbReference type="SAM" id="MobiDB-lite"/>
    </source>
</evidence>
<protein>
    <submittedName>
        <fullName evidence="2">Uncharacterized protein</fullName>
    </submittedName>
</protein>
<evidence type="ECO:0000313" key="2">
    <source>
        <dbReference type="EnsemblPlants" id="OBART03G24280.2"/>
    </source>
</evidence>
<accession>A0A0D3FKR9</accession>
<dbReference type="Gramene" id="OBART03G24280.2">
    <property type="protein sequence ID" value="OBART03G24280.2"/>
    <property type="gene ID" value="OBART03G24280"/>
</dbReference>